<gene>
    <name evidence="4" type="primary">rna</name>
    <name evidence="4" type="ordered locus">EBL_c27440</name>
</gene>
<feature type="signal peptide" evidence="3">
    <location>
        <begin position="1"/>
        <end position="20"/>
    </location>
</feature>
<protein>
    <submittedName>
        <fullName evidence="4">Ribonuclease I</fullName>
    </submittedName>
</protein>
<comment type="similarity">
    <text evidence="1 2">Belongs to the RNase T2 family.</text>
</comment>
<accession>K6VWB4</accession>
<evidence type="ECO:0000256" key="2">
    <source>
        <dbReference type="RuleBase" id="RU004328"/>
    </source>
</evidence>
<dbReference type="AlphaFoldDB" id="I2BBB1"/>
<dbReference type="Pfam" id="PF00445">
    <property type="entry name" value="Ribonuclease_T2"/>
    <property type="match status" value="1"/>
</dbReference>
<dbReference type="eggNOG" id="COG3719">
    <property type="taxonomic scope" value="Bacteria"/>
</dbReference>
<evidence type="ECO:0000256" key="1">
    <source>
        <dbReference type="ARBA" id="ARBA00007469"/>
    </source>
</evidence>
<dbReference type="InterPro" id="IPR018188">
    <property type="entry name" value="RNase_T2_His_AS_1"/>
</dbReference>
<keyword evidence="3" id="KW-0732">Signal</keyword>
<dbReference type="PATRIC" id="fig|630626.3.peg.2659"/>
<dbReference type="PANTHER" id="PTHR11240">
    <property type="entry name" value="RIBONUCLEASE T2"/>
    <property type="match status" value="1"/>
</dbReference>
<proteinExistence type="inferred from homology"/>
<dbReference type="Proteomes" id="UP000001955">
    <property type="component" value="Chromosome"/>
</dbReference>
<keyword evidence="5" id="KW-1185">Reference proteome</keyword>
<dbReference type="PROSITE" id="PS00530">
    <property type="entry name" value="RNASE_T2_1"/>
    <property type="match status" value="1"/>
</dbReference>
<evidence type="ECO:0000256" key="3">
    <source>
        <dbReference type="SAM" id="SignalP"/>
    </source>
</evidence>
<name>I2BBB1_SHIBC</name>
<dbReference type="KEGG" id="ebt:EBL_c27440"/>
<dbReference type="PROSITE" id="PS00531">
    <property type="entry name" value="RNASE_T2_2"/>
    <property type="match status" value="1"/>
</dbReference>
<dbReference type="InterPro" id="IPR001568">
    <property type="entry name" value="RNase_T2-like"/>
</dbReference>
<evidence type="ECO:0000313" key="5">
    <source>
        <dbReference type="Proteomes" id="UP000001955"/>
    </source>
</evidence>
<sequence length="265" mass="28760">MIKQMVTAACGLMFCASASAQSLTPGQYGDFDNYVLALSWQSGFCQSMHERNRKEPTECRNQNVGEDKTALLTVHGLWPSLPRSIAARGVDNQRWMRFGCATRPEPNYPQVKASRKCSAPDTGLSGDMAEKLSGVMPGAGGNSCLERYEYAKHGACFGFDPAAYFGTMVRLSQEVRQSPVGQFLASHYGKTVQRSELEQAIASAWGKEKVKSVKLTCHSHPAYLTEIQLTLNAAAINQPLSGNSLATQPHPGNCPGTFIIDATGY</sequence>
<dbReference type="GO" id="GO:0033897">
    <property type="term" value="F:ribonuclease T2 activity"/>
    <property type="evidence" value="ECO:0007669"/>
    <property type="project" value="InterPro"/>
</dbReference>
<organism evidence="4 5">
    <name type="scientific">Shimwellia blattae (strain ATCC 29907 / DSM 4481 / JCM 1650 / NBRC 105725 / CDC 9005-74)</name>
    <name type="common">Escherichia blattae</name>
    <dbReference type="NCBI Taxonomy" id="630626"/>
    <lineage>
        <taxon>Bacteria</taxon>
        <taxon>Pseudomonadati</taxon>
        <taxon>Pseudomonadota</taxon>
        <taxon>Gammaproteobacteria</taxon>
        <taxon>Enterobacterales</taxon>
        <taxon>Enterobacteriaceae</taxon>
        <taxon>Shimwellia</taxon>
    </lineage>
</organism>
<feature type="chain" id="PRO_5003655360" evidence="3">
    <location>
        <begin position="21"/>
        <end position="265"/>
    </location>
</feature>
<dbReference type="Gene3D" id="3.90.730.10">
    <property type="entry name" value="Ribonuclease T2-like"/>
    <property type="match status" value="1"/>
</dbReference>
<reference evidence="4 5" key="1">
    <citation type="journal article" date="2012" name="J. Bacteriol.">
        <title>Complete genome sequence of the B12-producing Shimwellia blattae strain DSM 4481, isolated from a cockroach.</title>
        <authorList>
            <person name="Brzuszkiewicz E."/>
            <person name="Waschkowitz T."/>
            <person name="Wiezer A."/>
            <person name="Daniel R."/>
        </authorList>
    </citation>
    <scope>NUCLEOTIDE SEQUENCE [LARGE SCALE GENOMIC DNA]</scope>
    <source>
        <strain evidence="5">ATCC 29907 / DSM 4481 / JCM 1650 / NBRC 105725 / CDC 9005-74</strain>
    </source>
</reference>
<dbReference type="STRING" id="630626.EBL_c27440"/>
<dbReference type="InterPro" id="IPR033130">
    <property type="entry name" value="RNase_T2_His_AS_2"/>
</dbReference>
<accession>I2BBB1</accession>
<dbReference type="PANTHER" id="PTHR11240:SF22">
    <property type="entry name" value="RIBONUCLEASE T2"/>
    <property type="match status" value="1"/>
</dbReference>
<dbReference type="InterPro" id="IPR036430">
    <property type="entry name" value="RNase_T2-like_sf"/>
</dbReference>
<dbReference type="HOGENOM" id="CLU_066430_1_0_6"/>
<dbReference type="GO" id="GO:0003723">
    <property type="term" value="F:RNA binding"/>
    <property type="evidence" value="ECO:0007669"/>
    <property type="project" value="InterPro"/>
</dbReference>
<dbReference type="NCBIfam" id="NF007502">
    <property type="entry name" value="PRK10095.1"/>
    <property type="match status" value="1"/>
</dbReference>
<dbReference type="OrthoDB" id="4720638at2"/>
<dbReference type="GO" id="GO:0006401">
    <property type="term" value="P:RNA catabolic process"/>
    <property type="evidence" value="ECO:0007669"/>
    <property type="project" value="UniProtKB-ARBA"/>
</dbReference>
<dbReference type="EMBL" id="CP001560">
    <property type="protein sequence ID" value="AFJ47815.1"/>
    <property type="molecule type" value="Genomic_DNA"/>
</dbReference>
<evidence type="ECO:0000313" key="4">
    <source>
        <dbReference type="EMBL" id="AFJ47815.1"/>
    </source>
</evidence>
<dbReference type="SUPFAM" id="SSF55895">
    <property type="entry name" value="Ribonuclease Rh-like"/>
    <property type="match status" value="1"/>
</dbReference>